<dbReference type="RefSeq" id="YP_009111125.1">
    <property type="nucleotide sequence ID" value="NC_025830.1"/>
</dbReference>
<dbReference type="KEGG" id="vg:22475392"/>
<gene>
    <name evidence="1" type="ORF">Av05_0051</name>
</gene>
<dbReference type="OrthoDB" id="37004at10239"/>
<accession>A0A076GCH4</accession>
<proteinExistence type="predicted"/>
<dbReference type="GeneID" id="22475392"/>
<organism evidence="1 2">
    <name type="scientific">Escherichia phage Av-05</name>
    <dbReference type="NCBI Taxonomy" id="1527519"/>
    <lineage>
        <taxon>Viruses</taxon>
        <taxon>Duplodnaviria</taxon>
        <taxon>Heunggongvirae</taxon>
        <taxon>Uroviricota</taxon>
        <taxon>Caudoviricetes</taxon>
        <taxon>Vequintavirinae</taxon>
        <taxon>Avunavirus</taxon>
        <taxon>Avunavirus Av05</taxon>
    </lineage>
</organism>
<protein>
    <submittedName>
        <fullName evidence="1">Uncharacterized protein</fullName>
    </submittedName>
</protein>
<evidence type="ECO:0000313" key="1">
    <source>
        <dbReference type="EMBL" id="AII27594.1"/>
    </source>
</evidence>
<dbReference type="Proteomes" id="UP000028961">
    <property type="component" value="Segment"/>
</dbReference>
<sequence>MISGNDRREYLREVYNGVIKYWFTDEDIELIPDNILDFLNAEVWKDEDTGKWRFRENEFSRKGQAEKAARKFFKALLKARR</sequence>
<evidence type="ECO:0000313" key="2">
    <source>
        <dbReference type="Proteomes" id="UP000028961"/>
    </source>
</evidence>
<name>A0A076GCH4_9CAUD</name>
<keyword evidence="2" id="KW-1185">Reference proteome</keyword>
<reference evidence="1 2" key="1">
    <citation type="journal article" date="2015" name="Genome Announc.">
        <title>Genomic Analysis of Broad-Host-Range Enterobacteriophage Av-05.</title>
        <authorList>
            <person name="Amarillas L."/>
            <person name="Lopez-Cuevas O."/>
            <person name="Leon-Felix J."/>
            <person name="Castro-Del Campo N."/>
            <person name="Gerba C.P."/>
            <person name="Chaidez C."/>
        </authorList>
    </citation>
    <scope>NUCLEOTIDE SEQUENCE [LARGE SCALE GENOMIC DNA]</scope>
</reference>
<dbReference type="EMBL" id="KM190144">
    <property type="protein sequence ID" value="AII27594.1"/>
    <property type="molecule type" value="Genomic_DNA"/>
</dbReference>